<dbReference type="InterPro" id="IPR001789">
    <property type="entry name" value="Sig_transdc_resp-reg_receiver"/>
</dbReference>
<dbReference type="InterPro" id="IPR007492">
    <property type="entry name" value="LytTR_DNA-bd_dom"/>
</dbReference>
<proteinExistence type="predicted"/>
<dbReference type="Gene3D" id="3.40.50.2300">
    <property type="match status" value="1"/>
</dbReference>
<dbReference type="OrthoDB" id="1490554at2"/>
<feature type="domain" description="Response regulatory" evidence="2">
    <location>
        <begin position="2"/>
        <end position="115"/>
    </location>
</feature>
<dbReference type="InterPro" id="IPR046947">
    <property type="entry name" value="LytR-like"/>
</dbReference>
<dbReference type="RefSeq" id="WP_062039459.1">
    <property type="nucleotide sequence ID" value="NZ_DF968182.1"/>
</dbReference>
<dbReference type="PATRIC" id="fig|1678841.3.peg.1178"/>
<feature type="domain" description="HTH LytTR-type" evidence="3">
    <location>
        <begin position="149"/>
        <end position="256"/>
    </location>
</feature>
<keyword evidence="5" id="KW-1185">Reference proteome</keyword>
<dbReference type="AlphaFoldDB" id="A0A0S7C0R7"/>
<dbReference type="STRING" id="1678841.TBC1_111042"/>
<evidence type="ECO:0000259" key="2">
    <source>
        <dbReference type="PROSITE" id="PS50110"/>
    </source>
</evidence>
<evidence type="ECO:0000259" key="3">
    <source>
        <dbReference type="PROSITE" id="PS50930"/>
    </source>
</evidence>
<dbReference type="PROSITE" id="PS50930">
    <property type="entry name" value="HTH_LYTTR"/>
    <property type="match status" value="1"/>
</dbReference>
<dbReference type="Gene3D" id="2.40.50.1020">
    <property type="entry name" value="LytTr DNA-binding domain"/>
    <property type="match status" value="1"/>
</dbReference>
<dbReference type="InterPro" id="IPR011006">
    <property type="entry name" value="CheY-like_superfamily"/>
</dbReference>
<dbReference type="SMART" id="SM00448">
    <property type="entry name" value="REC"/>
    <property type="match status" value="1"/>
</dbReference>
<feature type="modified residue" description="4-aspartylphosphate" evidence="1">
    <location>
        <position position="55"/>
    </location>
</feature>
<dbReference type="Proteomes" id="UP000053091">
    <property type="component" value="Unassembled WGS sequence"/>
</dbReference>
<dbReference type="PROSITE" id="PS50110">
    <property type="entry name" value="RESPONSE_REGULATORY"/>
    <property type="match status" value="1"/>
</dbReference>
<sequence>MKVLIVEDEPFAQQELKRLLSGTGRDISITGCTDSIEDTLEWLRNNNLPDLIFLDIQLSDGLSFEIFKQEKILCPVIFTTAYDEYSIQAFKVNSIDYLLKPIKPEELKAALDKLDAVRKSYNPENPLPFDLARLEQLLSPASKEYKSRFIARLGDQIKHIGIEDVAWFYAEDNVVFLITKSNNRFIIDYTLDQAIRLLDPGRFFRLNRSFIAQIDSIGKVSRYFNGRLVIEMKPAAPEPVYISRARAQEFISWLDR</sequence>
<dbReference type="PANTHER" id="PTHR37299">
    <property type="entry name" value="TRANSCRIPTIONAL REGULATOR-RELATED"/>
    <property type="match status" value="1"/>
</dbReference>
<dbReference type="SMART" id="SM00850">
    <property type="entry name" value="LytTR"/>
    <property type="match status" value="1"/>
</dbReference>
<dbReference type="SUPFAM" id="SSF52172">
    <property type="entry name" value="CheY-like"/>
    <property type="match status" value="1"/>
</dbReference>
<dbReference type="Pfam" id="PF00072">
    <property type="entry name" value="Response_reg"/>
    <property type="match status" value="1"/>
</dbReference>
<dbReference type="FunFam" id="3.40.50.2300:FF:000361">
    <property type="entry name" value="Two-component system response regulator"/>
    <property type="match status" value="1"/>
</dbReference>
<accession>A0A0S7C0R7</accession>
<gene>
    <name evidence="4" type="ORF">TBC1_111042</name>
</gene>
<evidence type="ECO:0000313" key="4">
    <source>
        <dbReference type="EMBL" id="GAP42902.1"/>
    </source>
</evidence>
<reference evidence="4" key="1">
    <citation type="journal article" date="2015" name="Genome Announc.">
        <title>Draft Genome Sequence of Bacteroidales Strain TBC1, a Novel Isolate from a Methanogenic Wastewater Treatment System.</title>
        <authorList>
            <person name="Tourlousse D.M."/>
            <person name="Matsuura N."/>
            <person name="Sun L."/>
            <person name="Toyonaga M."/>
            <person name="Kuroda K."/>
            <person name="Ohashi A."/>
            <person name="Cruz R."/>
            <person name="Yamaguchi T."/>
            <person name="Sekiguchi Y."/>
        </authorList>
    </citation>
    <scope>NUCLEOTIDE SEQUENCE [LARGE SCALE GENOMIC DNA]</scope>
    <source>
        <strain evidence="4">TBC1</strain>
    </source>
</reference>
<dbReference type="PANTHER" id="PTHR37299:SF1">
    <property type="entry name" value="STAGE 0 SPORULATION PROTEIN A HOMOLOG"/>
    <property type="match status" value="1"/>
</dbReference>
<keyword evidence="1" id="KW-0597">Phosphoprotein</keyword>
<dbReference type="GO" id="GO:0003677">
    <property type="term" value="F:DNA binding"/>
    <property type="evidence" value="ECO:0007669"/>
    <property type="project" value="InterPro"/>
</dbReference>
<evidence type="ECO:0000256" key="1">
    <source>
        <dbReference type="PROSITE-ProRule" id="PRU00169"/>
    </source>
</evidence>
<name>A0A0S7C0R7_9BACT</name>
<dbReference type="EMBL" id="DF968182">
    <property type="protein sequence ID" value="GAP42902.1"/>
    <property type="molecule type" value="Genomic_DNA"/>
</dbReference>
<protein>
    <submittedName>
        <fullName evidence="4">Two component transcriptional regulator, LytTR family</fullName>
    </submittedName>
</protein>
<evidence type="ECO:0000313" key="5">
    <source>
        <dbReference type="Proteomes" id="UP000053091"/>
    </source>
</evidence>
<organism evidence="4">
    <name type="scientific">Lentimicrobium saccharophilum</name>
    <dbReference type="NCBI Taxonomy" id="1678841"/>
    <lineage>
        <taxon>Bacteria</taxon>
        <taxon>Pseudomonadati</taxon>
        <taxon>Bacteroidota</taxon>
        <taxon>Bacteroidia</taxon>
        <taxon>Bacteroidales</taxon>
        <taxon>Lentimicrobiaceae</taxon>
        <taxon>Lentimicrobium</taxon>
    </lineage>
</organism>
<dbReference type="GO" id="GO:0000156">
    <property type="term" value="F:phosphorelay response regulator activity"/>
    <property type="evidence" value="ECO:0007669"/>
    <property type="project" value="InterPro"/>
</dbReference>
<dbReference type="Pfam" id="PF04397">
    <property type="entry name" value="LytTR"/>
    <property type="match status" value="1"/>
</dbReference>